<dbReference type="Gene3D" id="2.60.40.640">
    <property type="match status" value="1"/>
</dbReference>
<dbReference type="Proteomes" id="UP000271889">
    <property type="component" value="Unassembled WGS sequence"/>
</dbReference>
<dbReference type="InterPro" id="IPR050357">
    <property type="entry name" value="Arrestin_domain-protein"/>
</dbReference>
<organism evidence="2 3">
    <name type="scientific">Cylicostephanus goldi</name>
    <name type="common">Nematode worm</name>
    <dbReference type="NCBI Taxonomy" id="71465"/>
    <lineage>
        <taxon>Eukaryota</taxon>
        <taxon>Metazoa</taxon>
        <taxon>Ecdysozoa</taxon>
        <taxon>Nematoda</taxon>
        <taxon>Chromadorea</taxon>
        <taxon>Rhabditida</taxon>
        <taxon>Rhabditina</taxon>
        <taxon>Rhabditomorpha</taxon>
        <taxon>Strongyloidea</taxon>
        <taxon>Strongylidae</taxon>
        <taxon>Cylicostephanus</taxon>
    </lineage>
</organism>
<dbReference type="SUPFAM" id="SSF81296">
    <property type="entry name" value="E set domains"/>
    <property type="match status" value="1"/>
</dbReference>
<dbReference type="InterPro" id="IPR011022">
    <property type="entry name" value="Arrestin_C-like"/>
</dbReference>
<feature type="domain" description="Arrestin C-terminal-like" evidence="1">
    <location>
        <begin position="157"/>
        <end position="290"/>
    </location>
</feature>
<dbReference type="SMART" id="SM01017">
    <property type="entry name" value="Arrestin_C"/>
    <property type="match status" value="1"/>
</dbReference>
<sequence length="332" mass="38033">MTSAESFARITSLSVQDVFVSSDSNELRAQVEVTNDSELAHSAQVVFRGYIRKAEKLVYEFLHEQAWILVEAKGTKTHEVAVDVWLPRFPPTMKICDDMCVEYSVRATVDPWFLNHHEEKTFRVERTLVLKMPHMACYQQHIKVDRCVTHGGWYHRKCKAINGDIWVDKGAYSHGEKVKVKWQLQLDMDTKLEKVKLTLVQNIAYRLPGPDHPCLIKSIKQITASQEISGKKEDQSKGELLIPEHLPVTMAMTLWNVLTMRYELVFQVKLEGHRNLVDFNIPVIITSEPVQGRGTTPGSEIKLFRRTQDIDDNTDDDDDCDSVLDLNLSAPQ</sequence>
<gene>
    <name evidence="2" type="ORF">CGOC_LOCUS3510</name>
</gene>
<dbReference type="PANTHER" id="PTHR11188:SF130">
    <property type="entry name" value="ARRESTIN C-TERMINAL-LIKE DOMAIN-CONTAINING PROTEIN"/>
    <property type="match status" value="1"/>
</dbReference>
<evidence type="ECO:0000313" key="3">
    <source>
        <dbReference type="Proteomes" id="UP000271889"/>
    </source>
</evidence>
<dbReference type="PANTHER" id="PTHR11188">
    <property type="entry name" value="ARRESTIN DOMAIN CONTAINING PROTEIN"/>
    <property type="match status" value="1"/>
</dbReference>
<evidence type="ECO:0000313" key="2">
    <source>
        <dbReference type="EMBL" id="VDK56038.1"/>
    </source>
</evidence>
<reference evidence="2 3" key="1">
    <citation type="submission" date="2018-11" db="EMBL/GenBank/DDBJ databases">
        <authorList>
            <consortium name="Pathogen Informatics"/>
        </authorList>
    </citation>
    <scope>NUCLEOTIDE SEQUENCE [LARGE SCALE GENOMIC DNA]</scope>
</reference>
<keyword evidence="3" id="KW-1185">Reference proteome</keyword>
<proteinExistence type="predicted"/>
<dbReference type="AlphaFoldDB" id="A0A3P6SQT4"/>
<protein>
    <recommendedName>
        <fullName evidence="1">Arrestin C-terminal-like domain-containing protein</fullName>
    </recommendedName>
</protein>
<dbReference type="InterPro" id="IPR014756">
    <property type="entry name" value="Ig_E-set"/>
</dbReference>
<dbReference type="InterPro" id="IPR014752">
    <property type="entry name" value="Arrestin-like_C"/>
</dbReference>
<dbReference type="OrthoDB" id="5835966at2759"/>
<dbReference type="GO" id="GO:0015031">
    <property type="term" value="P:protein transport"/>
    <property type="evidence" value="ECO:0007669"/>
    <property type="project" value="TreeGrafter"/>
</dbReference>
<dbReference type="GO" id="GO:0005737">
    <property type="term" value="C:cytoplasm"/>
    <property type="evidence" value="ECO:0007669"/>
    <property type="project" value="TreeGrafter"/>
</dbReference>
<dbReference type="Pfam" id="PF02752">
    <property type="entry name" value="Arrestin_C"/>
    <property type="match status" value="1"/>
</dbReference>
<evidence type="ECO:0000259" key="1">
    <source>
        <dbReference type="SMART" id="SM01017"/>
    </source>
</evidence>
<name>A0A3P6SQT4_CYLGO</name>
<feature type="non-terminal residue" evidence="2">
    <location>
        <position position="332"/>
    </location>
</feature>
<dbReference type="EMBL" id="UYRV01008875">
    <property type="protein sequence ID" value="VDK56038.1"/>
    <property type="molecule type" value="Genomic_DNA"/>
</dbReference>
<accession>A0A3P6SQT4</accession>